<name>A0A6I4UWJ0_9SPHN</name>
<proteinExistence type="predicted"/>
<protein>
    <recommendedName>
        <fullName evidence="4">DUF4136 domain-containing protein</fullName>
    </recommendedName>
</protein>
<dbReference type="OrthoDB" id="7428373at2"/>
<gene>
    <name evidence="2" type="ORF">GRI75_09700</name>
</gene>
<keyword evidence="3" id="KW-1185">Reference proteome</keyword>
<keyword evidence="1" id="KW-0732">Signal</keyword>
<dbReference type="RefSeq" id="WP_160746777.1">
    <property type="nucleotide sequence ID" value="NZ_WTYK01000005.1"/>
</dbReference>
<evidence type="ECO:0000256" key="1">
    <source>
        <dbReference type="SAM" id="SignalP"/>
    </source>
</evidence>
<sequence>MTGKLNWASLPAALALAACAGSPEPRVASTGILPTAGAYEIAETGSPAELRGLVAQHLQHGGLRAAPDADFLVQVGSYARPAAVGLFLPDVSEEQWHRSPARGRRTLLQGVIVSVTDRRSGREVYRVTAEQTVRGSKGADGLRPLLAAAFGPAQGS</sequence>
<reference evidence="2 3" key="1">
    <citation type="submission" date="2019-12" db="EMBL/GenBank/DDBJ databases">
        <title>Genomic-based taxomic classification of the family Erythrobacteraceae.</title>
        <authorList>
            <person name="Xu L."/>
        </authorList>
    </citation>
    <scope>NUCLEOTIDE SEQUENCE [LARGE SCALE GENOMIC DNA]</scope>
    <source>
        <strain evidence="2 3">MCCC 1K02066</strain>
    </source>
</reference>
<feature type="signal peptide" evidence="1">
    <location>
        <begin position="1"/>
        <end position="20"/>
    </location>
</feature>
<dbReference type="AlphaFoldDB" id="A0A6I4UWJ0"/>
<comment type="caution">
    <text evidence="2">The sequence shown here is derived from an EMBL/GenBank/DDBJ whole genome shotgun (WGS) entry which is preliminary data.</text>
</comment>
<organism evidence="2 3">
    <name type="scientific">Croceibacterium soli</name>
    <dbReference type="NCBI Taxonomy" id="1739690"/>
    <lineage>
        <taxon>Bacteria</taxon>
        <taxon>Pseudomonadati</taxon>
        <taxon>Pseudomonadota</taxon>
        <taxon>Alphaproteobacteria</taxon>
        <taxon>Sphingomonadales</taxon>
        <taxon>Erythrobacteraceae</taxon>
        <taxon>Croceibacterium</taxon>
    </lineage>
</organism>
<evidence type="ECO:0000313" key="3">
    <source>
        <dbReference type="Proteomes" id="UP000469159"/>
    </source>
</evidence>
<evidence type="ECO:0008006" key="4">
    <source>
        <dbReference type="Google" id="ProtNLM"/>
    </source>
</evidence>
<dbReference type="Proteomes" id="UP000469159">
    <property type="component" value="Unassembled WGS sequence"/>
</dbReference>
<dbReference type="EMBL" id="WTYK01000005">
    <property type="protein sequence ID" value="MXP41913.1"/>
    <property type="molecule type" value="Genomic_DNA"/>
</dbReference>
<dbReference type="PROSITE" id="PS51257">
    <property type="entry name" value="PROKAR_LIPOPROTEIN"/>
    <property type="match status" value="1"/>
</dbReference>
<evidence type="ECO:0000313" key="2">
    <source>
        <dbReference type="EMBL" id="MXP41913.1"/>
    </source>
</evidence>
<feature type="chain" id="PRO_5026152112" description="DUF4136 domain-containing protein" evidence="1">
    <location>
        <begin position="21"/>
        <end position="156"/>
    </location>
</feature>
<accession>A0A6I4UWJ0</accession>